<dbReference type="EMBL" id="BAABUK010000039">
    <property type="protein sequence ID" value="GAA5817200.1"/>
    <property type="molecule type" value="Genomic_DNA"/>
</dbReference>
<keyword evidence="1" id="KW-0862">Zinc</keyword>
<evidence type="ECO:0000313" key="4">
    <source>
        <dbReference type="Proteomes" id="UP001473302"/>
    </source>
</evidence>
<evidence type="ECO:0000313" key="3">
    <source>
        <dbReference type="EMBL" id="GAA5817200.1"/>
    </source>
</evidence>
<dbReference type="InterPro" id="IPR013087">
    <property type="entry name" value="Znf_C2H2_type"/>
</dbReference>
<accession>A0ABP9ZDK4</accession>
<dbReference type="Proteomes" id="UP001473302">
    <property type="component" value="Unassembled WGS sequence"/>
</dbReference>
<keyword evidence="1" id="KW-0863">Zinc-finger</keyword>
<protein>
    <recommendedName>
        <fullName evidence="2">C2H2-type domain-containing protein</fullName>
    </recommendedName>
</protein>
<dbReference type="PROSITE" id="PS00028">
    <property type="entry name" value="ZINC_FINGER_C2H2_1"/>
    <property type="match status" value="1"/>
</dbReference>
<organism evidence="3 4">
    <name type="scientific">Mucor flavus</name>
    <dbReference type="NCBI Taxonomy" id="439312"/>
    <lineage>
        <taxon>Eukaryota</taxon>
        <taxon>Fungi</taxon>
        <taxon>Fungi incertae sedis</taxon>
        <taxon>Mucoromycota</taxon>
        <taxon>Mucoromycotina</taxon>
        <taxon>Mucoromycetes</taxon>
        <taxon>Mucorales</taxon>
        <taxon>Mucorineae</taxon>
        <taxon>Mucoraceae</taxon>
        <taxon>Mucor</taxon>
    </lineage>
</organism>
<evidence type="ECO:0000259" key="2">
    <source>
        <dbReference type="PROSITE" id="PS50157"/>
    </source>
</evidence>
<keyword evidence="1" id="KW-0479">Metal-binding</keyword>
<evidence type="ECO:0000256" key="1">
    <source>
        <dbReference type="PROSITE-ProRule" id="PRU00042"/>
    </source>
</evidence>
<keyword evidence="4" id="KW-1185">Reference proteome</keyword>
<name>A0ABP9ZDK4_9FUNG</name>
<comment type="caution">
    <text evidence="3">The sequence shown here is derived from an EMBL/GenBank/DDBJ whole genome shotgun (WGS) entry which is preliminary data.</text>
</comment>
<sequence>MFFDTPDSRPGMKPKVIEVDIFRDDIGKELIALDHGCYICGRIYCTAGTVRKHIRNVHGYDIPARPNNLNRPMEINYYYKLRKNTDYYDVIHYACPSCWFHCPLDDLALFTDHTLVEHKPKPIVSERNDKNDIDVGINSRICCD</sequence>
<feature type="domain" description="C2H2-type" evidence="2">
    <location>
        <begin position="35"/>
        <end position="63"/>
    </location>
</feature>
<dbReference type="PROSITE" id="PS50157">
    <property type="entry name" value="ZINC_FINGER_C2H2_2"/>
    <property type="match status" value="1"/>
</dbReference>
<proteinExistence type="predicted"/>
<reference evidence="3 4" key="1">
    <citation type="submission" date="2024-04" db="EMBL/GenBank/DDBJ databases">
        <title>genome sequences of Mucor flavus KT1a and Helicostylum pulchrum KT1b strains isolated from the surface of a dry-aged beef.</title>
        <authorList>
            <person name="Toyotome T."/>
            <person name="Hosono M."/>
            <person name="Torimaru M."/>
            <person name="Fukuda K."/>
            <person name="Mikami N."/>
        </authorList>
    </citation>
    <scope>NUCLEOTIDE SEQUENCE [LARGE SCALE GENOMIC DNA]</scope>
    <source>
        <strain evidence="3 4">KT1a</strain>
    </source>
</reference>
<gene>
    <name evidence="3" type="ORF">MFLAVUS_010743</name>
</gene>